<sequence>MVLRGWAGVGTVPRGWARVDQAPTRHTSIGSVAFGALGAGVESPTVLGAARLRALGLSTPARPYGSLS</sequence>
<proteinExistence type="predicted"/>
<accession>A0ABU4FVR6</accession>
<dbReference type="RefSeq" id="WP_317776301.1">
    <property type="nucleotide sequence ID" value="NZ_JAWMAJ010000452.1"/>
</dbReference>
<gene>
    <name evidence="1" type="ORF">R5A26_50160</name>
</gene>
<comment type="caution">
    <text evidence="1">The sequence shown here is derived from an EMBL/GenBank/DDBJ whole genome shotgun (WGS) entry which is preliminary data.</text>
</comment>
<name>A0ABU4FVR6_9ACTN</name>
<evidence type="ECO:0000313" key="2">
    <source>
        <dbReference type="Proteomes" id="UP001187346"/>
    </source>
</evidence>
<keyword evidence="2" id="KW-1185">Reference proteome</keyword>
<organism evidence="1 2">
    <name type="scientific">Streptomyces prunicolor</name>
    <dbReference type="NCBI Taxonomy" id="67348"/>
    <lineage>
        <taxon>Bacteria</taxon>
        <taxon>Bacillati</taxon>
        <taxon>Actinomycetota</taxon>
        <taxon>Actinomycetes</taxon>
        <taxon>Kitasatosporales</taxon>
        <taxon>Streptomycetaceae</taxon>
        <taxon>Streptomyces</taxon>
    </lineage>
</organism>
<protein>
    <submittedName>
        <fullName evidence="1">Uncharacterized protein</fullName>
    </submittedName>
</protein>
<evidence type="ECO:0000313" key="1">
    <source>
        <dbReference type="EMBL" id="MDV7224108.1"/>
    </source>
</evidence>
<dbReference type="EMBL" id="JAWMAJ010000452">
    <property type="protein sequence ID" value="MDV7224108.1"/>
    <property type="molecule type" value="Genomic_DNA"/>
</dbReference>
<feature type="non-terminal residue" evidence="1">
    <location>
        <position position="68"/>
    </location>
</feature>
<dbReference type="Proteomes" id="UP001187346">
    <property type="component" value="Unassembled WGS sequence"/>
</dbReference>
<reference evidence="1 2" key="1">
    <citation type="submission" date="2023-10" db="EMBL/GenBank/DDBJ databases">
        <title>Characterization of rhizosphere-enriched actinobacteria from wheat plants lab-grown on chernevaya soil.</title>
        <authorList>
            <person name="Tikhonova E.N."/>
            <person name="Konopkin A."/>
            <person name="Kravchenko I.K."/>
        </authorList>
    </citation>
    <scope>NUCLEOTIDE SEQUENCE [LARGE SCALE GENOMIC DNA]</scope>
    <source>
        <strain evidence="1 2">RR29</strain>
    </source>
</reference>